<keyword evidence="3" id="KW-1185">Reference proteome</keyword>
<feature type="signal peptide" evidence="1">
    <location>
        <begin position="1"/>
        <end position="19"/>
    </location>
</feature>
<proteinExistence type="predicted"/>
<dbReference type="EMBL" id="SGPL01000543">
    <property type="protein sequence ID" value="THH10899.1"/>
    <property type="molecule type" value="Genomic_DNA"/>
</dbReference>
<gene>
    <name evidence="2" type="ORF">EW146_g8222</name>
</gene>
<sequence length="192" mass="20021">MLSFTRLTLFAALALAASANPLGAITARTSSTCTTVKTTDVTVGSNTVVLSSLSCDSTASVTLAPVAAATNDTNVCGEICNTFCSGQGSLPPITQDCQVITEAITLFEGNQSPTFTVQPFHIVQLVFGTCRFFFENLSGAPIDYCWQDLSNTGSAVATTCFPPTQPVESLAECKSPDGTWELGVSHSNNTSS</sequence>
<reference evidence="2 3" key="1">
    <citation type="submission" date="2019-02" db="EMBL/GenBank/DDBJ databases">
        <title>Genome sequencing of the rare red list fungi Bondarzewia mesenterica.</title>
        <authorList>
            <person name="Buettner E."/>
            <person name="Kellner H."/>
        </authorList>
    </citation>
    <scope>NUCLEOTIDE SEQUENCE [LARGE SCALE GENOMIC DNA]</scope>
    <source>
        <strain evidence="2 3">DSM 108281</strain>
    </source>
</reference>
<evidence type="ECO:0000256" key="1">
    <source>
        <dbReference type="SAM" id="SignalP"/>
    </source>
</evidence>
<protein>
    <submittedName>
        <fullName evidence="2">Uncharacterized protein</fullName>
    </submittedName>
</protein>
<dbReference type="Proteomes" id="UP000310158">
    <property type="component" value="Unassembled WGS sequence"/>
</dbReference>
<comment type="caution">
    <text evidence="2">The sequence shown here is derived from an EMBL/GenBank/DDBJ whole genome shotgun (WGS) entry which is preliminary data.</text>
</comment>
<evidence type="ECO:0000313" key="3">
    <source>
        <dbReference type="Proteomes" id="UP000310158"/>
    </source>
</evidence>
<dbReference type="AlphaFoldDB" id="A0A4S4LGB7"/>
<evidence type="ECO:0000313" key="2">
    <source>
        <dbReference type="EMBL" id="THH10899.1"/>
    </source>
</evidence>
<feature type="chain" id="PRO_5020753828" evidence="1">
    <location>
        <begin position="20"/>
        <end position="192"/>
    </location>
</feature>
<dbReference type="OrthoDB" id="3249523at2759"/>
<name>A0A4S4LGB7_9AGAM</name>
<keyword evidence="1" id="KW-0732">Signal</keyword>
<accession>A0A4S4LGB7</accession>
<organism evidence="2 3">
    <name type="scientific">Bondarzewia mesenterica</name>
    <dbReference type="NCBI Taxonomy" id="1095465"/>
    <lineage>
        <taxon>Eukaryota</taxon>
        <taxon>Fungi</taxon>
        <taxon>Dikarya</taxon>
        <taxon>Basidiomycota</taxon>
        <taxon>Agaricomycotina</taxon>
        <taxon>Agaricomycetes</taxon>
        <taxon>Russulales</taxon>
        <taxon>Bondarzewiaceae</taxon>
        <taxon>Bondarzewia</taxon>
    </lineage>
</organism>